<dbReference type="Proteomes" id="UP000001593">
    <property type="component" value="Unassembled WGS sequence"/>
</dbReference>
<dbReference type="PROSITE" id="PS01359">
    <property type="entry name" value="ZF_PHD_1"/>
    <property type="match status" value="1"/>
</dbReference>
<dbReference type="CDD" id="cd15523">
    <property type="entry name" value="PHD_PHF21A"/>
    <property type="match status" value="1"/>
</dbReference>
<evidence type="ECO:0000313" key="9">
    <source>
        <dbReference type="Proteomes" id="UP000001593"/>
    </source>
</evidence>
<dbReference type="PhylomeDB" id="A7RH46"/>
<dbReference type="InterPro" id="IPR019787">
    <property type="entry name" value="Znf_PHD-finger"/>
</dbReference>
<evidence type="ECO:0000256" key="6">
    <source>
        <dbReference type="SAM" id="MobiDB-lite"/>
    </source>
</evidence>
<feature type="region of interest" description="Disordered" evidence="6">
    <location>
        <begin position="267"/>
        <end position="293"/>
    </location>
</feature>
<dbReference type="SUPFAM" id="SSF57903">
    <property type="entry name" value="FYVE/PHD zinc finger"/>
    <property type="match status" value="1"/>
</dbReference>
<sequence>MELEKLQAQLRCQIQEHQACCRSTNKDRPKGTFQDKLYFDHRFYKHGLLSPENRVVQQLRQELLKKSSGIKILPKSEGIPNGDHTSPLKISNIKVKQEPTDDILKPVSRSSNNLLSIKPKPSPVLIMSSQSGTSFIVRCPTSPYQKSSLQSPNMNMVPATNTSPSHAATLVPSSKASGQPLTTNFPTILPRPPSADKIMNKTPKPLEPEKLEFMAALGLITPQTLIDIQAKRQERKRRSNCMSPQNALDIEPDSKRANRMLILPTMKRGRGRPPKFQQSGPASPKTISPLVNGYADNGRANRLRYRRFVTPESPADEDDDHEDACSECKASGELLMCDTCTLVYHLSCLDPPLTTIPTGMWICPKCKETASKSDTVPWPGMLAVVQSYMAHKTAKEEERNTLLKRSEELKAERIELEAKAKSLSNSIMVCL</sequence>
<feature type="coiled-coil region" evidence="5">
    <location>
        <begin position="392"/>
        <end position="426"/>
    </location>
</feature>
<dbReference type="STRING" id="45351.A7RH46"/>
<dbReference type="PANTHER" id="PTHR24102:SF28">
    <property type="entry name" value="PHD-TYPE DOMAIN-CONTAINING PROTEIN"/>
    <property type="match status" value="1"/>
</dbReference>
<dbReference type="Pfam" id="PF00628">
    <property type="entry name" value="PHD"/>
    <property type="match status" value="1"/>
</dbReference>
<dbReference type="InterPro" id="IPR011011">
    <property type="entry name" value="Znf_FYVE_PHD"/>
</dbReference>
<evidence type="ECO:0000256" key="2">
    <source>
        <dbReference type="ARBA" id="ARBA00022771"/>
    </source>
</evidence>
<keyword evidence="3" id="KW-0862">Zinc</keyword>
<name>A7RH46_NEMVE</name>
<evidence type="ECO:0000259" key="7">
    <source>
        <dbReference type="PROSITE" id="PS50016"/>
    </source>
</evidence>
<keyword evidence="2 4" id="KW-0863">Zinc-finger</keyword>
<feature type="region of interest" description="Disordered" evidence="6">
    <location>
        <begin position="169"/>
        <end position="197"/>
    </location>
</feature>
<dbReference type="SMART" id="SM00249">
    <property type="entry name" value="PHD"/>
    <property type="match status" value="1"/>
</dbReference>
<accession>A7RH46</accession>
<evidence type="ECO:0000256" key="5">
    <source>
        <dbReference type="SAM" id="Coils"/>
    </source>
</evidence>
<dbReference type="InterPro" id="IPR001965">
    <property type="entry name" value="Znf_PHD"/>
</dbReference>
<dbReference type="PANTHER" id="PTHR24102">
    <property type="entry name" value="PHD FINGER PROTEIN"/>
    <property type="match status" value="1"/>
</dbReference>
<evidence type="ECO:0000256" key="4">
    <source>
        <dbReference type="PROSITE-ProRule" id="PRU00146"/>
    </source>
</evidence>
<feature type="compositionally biased region" description="Polar residues" evidence="6">
    <location>
        <begin position="169"/>
        <end position="186"/>
    </location>
</feature>
<dbReference type="FunCoup" id="A7RH46">
    <property type="interactions" value="241"/>
</dbReference>
<dbReference type="InterPro" id="IPR019786">
    <property type="entry name" value="Zinc_finger_PHD-type_CS"/>
</dbReference>
<reference evidence="8 9" key="1">
    <citation type="journal article" date="2007" name="Science">
        <title>Sea anemone genome reveals ancestral eumetazoan gene repertoire and genomic organization.</title>
        <authorList>
            <person name="Putnam N.H."/>
            <person name="Srivastava M."/>
            <person name="Hellsten U."/>
            <person name="Dirks B."/>
            <person name="Chapman J."/>
            <person name="Salamov A."/>
            <person name="Terry A."/>
            <person name="Shapiro H."/>
            <person name="Lindquist E."/>
            <person name="Kapitonov V.V."/>
            <person name="Jurka J."/>
            <person name="Genikhovich G."/>
            <person name="Grigoriev I.V."/>
            <person name="Lucas S.M."/>
            <person name="Steele R.E."/>
            <person name="Finnerty J.R."/>
            <person name="Technau U."/>
            <person name="Martindale M.Q."/>
            <person name="Rokhsar D.S."/>
        </authorList>
    </citation>
    <scope>NUCLEOTIDE SEQUENCE [LARGE SCALE GENOMIC DNA]</scope>
    <source>
        <strain evidence="9">CH2 X CH6</strain>
    </source>
</reference>
<dbReference type="PROSITE" id="PS50016">
    <property type="entry name" value="ZF_PHD_2"/>
    <property type="match status" value="1"/>
</dbReference>
<proteinExistence type="predicted"/>
<dbReference type="eggNOG" id="KOG0383">
    <property type="taxonomic scope" value="Eukaryota"/>
</dbReference>
<dbReference type="EMBL" id="DS469510">
    <property type="protein sequence ID" value="EDO49290.1"/>
    <property type="molecule type" value="Genomic_DNA"/>
</dbReference>
<feature type="domain" description="PHD-type" evidence="7">
    <location>
        <begin position="322"/>
        <end position="369"/>
    </location>
</feature>
<dbReference type="GO" id="GO:0008270">
    <property type="term" value="F:zinc ion binding"/>
    <property type="evidence" value="ECO:0007669"/>
    <property type="project" value="UniProtKB-KW"/>
</dbReference>
<dbReference type="InterPro" id="IPR013083">
    <property type="entry name" value="Znf_RING/FYVE/PHD"/>
</dbReference>
<protein>
    <recommendedName>
        <fullName evidence="7">PHD-type domain-containing protein</fullName>
    </recommendedName>
</protein>
<organism evidence="8 9">
    <name type="scientific">Nematostella vectensis</name>
    <name type="common">Starlet sea anemone</name>
    <dbReference type="NCBI Taxonomy" id="45351"/>
    <lineage>
        <taxon>Eukaryota</taxon>
        <taxon>Metazoa</taxon>
        <taxon>Cnidaria</taxon>
        <taxon>Anthozoa</taxon>
        <taxon>Hexacorallia</taxon>
        <taxon>Actiniaria</taxon>
        <taxon>Edwardsiidae</taxon>
        <taxon>Nematostella</taxon>
    </lineage>
</organism>
<evidence type="ECO:0000256" key="1">
    <source>
        <dbReference type="ARBA" id="ARBA00022723"/>
    </source>
</evidence>
<dbReference type="AlphaFoldDB" id="A7RH46"/>
<keyword evidence="9" id="KW-1185">Reference proteome</keyword>
<dbReference type="Gene3D" id="3.30.40.10">
    <property type="entry name" value="Zinc/RING finger domain, C3HC4 (zinc finger)"/>
    <property type="match status" value="1"/>
</dbReference>
<keyword evidence="5" id="KW-0175">Coiled coil</keyword>
<dbReference type="InParanoid" id="A7RH46"/>
<evidence type="ECO:0000256" key="3">
    <source>
        <dbReference type="ARBA" id="ARBA00022833"/>
    </source>
</evidence>
<keyword evidence="1" id="KW-0479">Metal-binding</keyword>
<evidence type="ECO:0000313" key="8">
    <source>
        <dbReference type="EMBL" id="EDO49290.1"/>
    </source>
</evidence>
<gene>
    <name evidence="8" type="ORF">NEMVEDRAFT_v1g197064</name>
</gene>
<dbReference type="HOGENOM" id="CLU_020260_1_0_1"/>